<sequence>MSKSGKTIIGSTRSLVYNIVQFCEREKAASHAIINFQKVNERVAAMTGLSRDTISKIKKEGATNNGVWRTPGEKRQGRPKKIKLNDSDKSAIRSKINEFYTRDEVPTLRKLHRVLKEELNFCGGVTSLREVLKDLGYTYKKLESNRKILTESAT</sequence>
<dbReference type="AlphaFoldDB" id="A0A0L7K3Q9"/>
<keyword evidence="3" id="KW-1185">Reference proteome</keyword>
<name>A0A0L7K3Q9_OPEBR</name>
<dbReference type="Proteomes" id="UP000037510">
    <property type="component" value="Unassembled WGS sequence"/>
</dbReference>
<protein>
    <submittedName>
        <fullName evidence="2">Uncharacterized protein</fullName>
    </submittedName>
</protein>
<dbReference type="EMBL" id="JTDY01012247">
    <property type="protein sequence ID" value="KOB52309.1"/>
    <property type="molecule type" value="Genomic_DNA"/>
</dbReference>
<feature type="region of interest" description="Disordered" evidence="1">
    <location>
        <begin position="62"/>
        <end position="82"/>
    </location>
</feature>
<accession>A0A0L7K3Q9</accession>
<evidence type="ECO:0000313" key="3">
    <source>
        <dbReference type="Proteomes" id="UP000037510"/>
    </source>
</evidence>
<proteinExistence type="predicted"/>
<organism evidence="2 3">
    <name type="scientific">Operophtera brumata</name>
    <name type="common">Winter moth</name>
    <name type="synonym">Phalaena brumata</name>
    <dbReference type="NCBI Taxonomy" id="104452"/>
    <lineage>
        <taxon>Eukaryota</taxon>
        <taxon>Metazoa</taxon>
        <taxon>Ecdysozoa</taxon>
        <taxon>Arthropoda</taxon>
        <taxon>Hexapoda</taxon>
        <taxon>Insecta</taxon>
        <taxon>Pterygota</taxon>
        <taxon>Neoptera</taxon>
        <taxon>Endopterygota</taxon>
        <taxon>Lepidoptera</taxon>
        <taxon>Glossata</taxon>
        <taxon>Ditrysia</taxon>
        <taxon>Geometroidea</taxon>
        <taxon>Geometridae</taxon>
        <taxon>Larentiinae</taxon>
        <taxon>Operophtera</taxon>
    </lineage>
</organism>
<reference evidence="2 3" key="1">
    <citation type="journal article" date="2015" name="Genome Biol. Evol.">
        <title>The genome of winter moth (Operophtera brumata) provides a genomic perspective on sexual dimorphism and phenology.</title>
        <authorList>
            <person name="Derks M.F."/>
            <person name="Smit S."/>
            <person name="Salis L."/>
            <person name="Schijlen E."/>
            <person name="Bossers A."/>
            <person name="Mateman C."/>
            <person name="Pijl A.S."/>
            <person name="de Ridder D."/>
            <person name="Groenen M.A."/>
            <person name="Visser M.E."/>
            <person name="Megens H.J."/>
        </authorList>
    </citation>
    <scope>NUCLEOTIDE SEQUENCE [LARGE SCALE GENOMIC DNA]</scope>
    <source>
        <strain evidence="2">WM2013NL</strain>
        <tissue evidence="2">Head and thorax</tissue>
    </source>
</reference>
<comment type="caution">
    <text evidence="2">The sequence shown here is derived from an EMBL/GenBank/DDBJ whole genome shotgun (WGS) entry which is preliminary data.</text>
</comment>
<evidence type="ECO:0000313" key="2">
    <source>
        <dbReference type="EMBL" id="KOB52309.1"/>
    </source>
</evidence>
<evidence type="ECO:0000256" key="1">
    <source>
        <dbReference type="SAM" id="MobiDB-lite"/>
    </source>
</evidence>
<gene>
    <name evidence="2" type="ORF">OBRU01_26129</name>
</gene>